<dbReference type="Proteomes" id="UP001629113">
    <property type="component" value="Unassembled WGS sequence"/>
</dbReference>
<reference evidence="9 10" key="1">
    <citation type="submission" date="2024-06" db="EMBL/GenBank/DDBJ databases">
        <title>Complete genome of Phlyctema vagabunda strain 19-DSS-EL-015.</title>
        <authorList>
            <person name="Fiorenzani C."/>
        </authorList>
    </citation>
    <scope>NUCLEOTIDE SEQUENCE [LARGE SCALE GENOMIC DNA]</scope>
    <source>
        <strain evidence="9 10">19-DSS-EL-015</strain>
    </source>
</reference>
<dbReference type="InterPro" id="IPR000719">
    <property type="entry name" value="Prot_kinase_dom"/>
</dbReference>
<feature type="binding site" evidence="6">
    <location>
        <position position="276"/>
    </location>
    <ligand>
        <name>ATP</name>
        <dbReference type="ChEBI" id="CHEBI:30616"/>
    </ligand>
</feature>
<sequence length="553" mass="59499">MQGQNLDNNARGVPASTNTGQGTAAMQYSAIEPNLAPTPKMSSPAPLLRPPIPGSRQNSGVRTPRLGLAIPPSPNAKPVNAPPKAPSLSLQMPSRPALPRLQLATPMGSNSTPYEQPSLQNGRPNPQPLTGQSASGGSESSAAHSRTGSFGPLDGRASGPTSAGSQFSAFSLASQYGLQGTKGTPDPASAVGSMYSETSQGGVGMERDGSMNGLEGFDKLSLERGRTLDVEDLDDDGWRVASMEKRIEELGSLGEGAGGAVTRCMLKGGKTVFALKIITTNPDPDVKKQIVRELGFNKDCASEHICRYYGAFVEPSTATISIAMEFCEGGSLDSIYREVKKLGGRTGEKVLGKVAEGVLNGLTYLHSKKIIHRDIKPSNILLCRDGQVKLCDFGVSGEFGTKGDANTFIGTSYYMAPERITGQSYTITSDVWSTGVTLLEVAQHRFPFPADGTEMQPRAGLIDLLTYIVRQPIPKLKDEPEAGIKWSDNFKYFVECCLEKEPARRASPWRMLEHPWMIEMRSKRVNMAHFLSTVWGWNDSRARPTSTITTKVA</sequence>
<accession>A0ABR4PV51</accession>
<evidence type="ECO:0000256" key="1">
    <source>
        <dbReference type="ARBA" id="ARBA00022679"/>
    </source>
</evidence>
<dbReference type="SUPFAM" id="SSF56112">
    <property type="entry name" value="Protein kinase-like (PK-like)"/>
    <property type="match status" value="1"/>
</dbReference>
<dbReference type="InterPro" id="IPR008271">
    <property type="entry name" value="Ser/Thr_kinase_AS"/>
</dbReference>
<dbReference type="Pfam" id="PF00069">
    <property type="entry name" value="Pkinase"/>
    <property type="match status" value="1"/>
</dbReference>
<dbReference type="InterPro" id="IPR017441">
    <property type="entry name" value="Protein_kinase_ATP_BS"/>
</dbReference>
<organism evidence="9 10">
    <name type="scientific">Phlyctema vagabunda</name>
    <dbReference type="NCBI Taxonomy" id="108571"/>
    <lineage>
        <taxon>Eukaryota</taxon>
        <taxon>Fungi</taxon>
        <taxon>Dikarya</taxon>
        <taxon>Ascomycota</taxon>
        <taxon>Pezizomycotina</taxon>
        <taxon>Leotiomycetes</taxon>
        <taxon>Helotiales</taxon>
        <taxon>Dermateaceae</taxon>
        <taxon>Phlyctema</taxon>
    </lineage>
</organism>
<dbReference type="EMBL" id="JBFCZG010000001">
    <property type="protein sequence ID" value="KAL3427088.1"/>
    <property type="molecule type" value="Genomic_DNA"/>
</dbReference>
<feature type="compositionally biased region" description="Low complexity" evidence="7">
    <location>
        <begin position="131"/>
        <end position="145"/>
    </location>
</feature>
<dbReference type="Gene3D" id="1.10.510.10">
    <property type="entry name" value="Transferase(Phosphotransferase) domain 1"/>
    <property type="match status" value="1"/>
</dbReference>
<evidence type="ECO:0000259" key="8">
    <source>
        <dbReference type="PROSITE" id="PS50011"/>
    </source>
</evidence>
<dbReference type="Gene3D" id="3.30.200.20">
    <property type="entry name" value="Phosphorylase Kinase, domain 1"/>
    <property type="match status" value="1"/>
</dbReference>
<keyword evidence="10" id="KW-1185">Reference proteome</keyword>
<gene>
    <name evidence="9" type="ORF">PVAG01_00597</name>
</gene>
<evidence type="ECO:0000256" key="3">
    <source>
        <dbReference type="ARBA" id="ARBA00022777"/>
    </source>
</evidence>
<dbReference type="SMART" id="SM00220">
    <property type="entry name" value="S_TKc"/>
    <property type="match status" value="1"/>
</dbReference>
<comment type="similarity">
    <text evidence="5">Belongs to the protein kinase superfamily. STE Ser/Thr protein kinase family. MAP kinase kinase subfamily.</text>
</comment>
<protein>
    <submittedName>
        <fullName evidence="9">MAP kinase kinase MKK1/SSP32</fullName>
    </submittedName>
</protein>
<feature type="region of interest" description="Disordered" evidence="7">
    <location>
        <begin position="1"/>
        <end position="164"/>
    </location>
</feature>
<keyword evidence="3 9" id="KW-0418">Kinase</keyword>
<proteinExistence type="inferred from homology"/>
<feature type="domain" description="Protein kinase" evidence="8">
    <location>
        <begin position="247"/>
        <end position="517"/>
    </location>
</feature>
<evidence type="ECO:0000256" key="7">
    <source>
        <dbReference type="SAM" id="MobiDB-lite"/>
    </source>
</evidence>
<dbReference type="PROSITE" id="PS50011">
    <property type="entry name" value="PROTEIN_KINASE_DOM"/>
    <property type="match status" value="1"/>
</dbReference>
<keyword evidence="2 6" id="KW-0547">Nucleotide-binding</keyword>
<dbReference type="PROSITE" id="PS00108">
    <property type="entry name" value="PROTEIN_KINASE_ST"/>
    <property type="match status" value="1"/>
</dbReference>
<dbReference type="GO" id="GO:0016301">
    <property type="term" value="F:kinase activity"/>
    <property type="evidence" value="ECO:0007669"/>
    <property type="project" value="UniProtKB-KW"/>
</dbReference>
<dbReference type="CDD" id="cd06621">
    <property type="entry name" value="PKc_Pek1_like"/>
    <property type="match status" value="1"/>
</dbReference>
<evidence type="ECO:0000256" key="2">
    <source>
        <dbReference type="ARBA" id="ARBA00022741"/>
    </source>
</evidence>
<name>A0ABR4PV51_9HELO</name>
<evidence type="ECO:0000313" key="10">
    <source>
        <dbReference type="Proteomes" id="UP001629113"/>
    </source>
</evidence>
<dbReference type="PROSITE" id="PS00107">
    <property type="entry name" value="PROTEIN_KINASE_ATP"/>
    <property type="match status" value="1"/>
</dbReference>
<feature type="compositionally biased region" description="Polar residues" evidence="7">
    <location>
        <begin position="15"/>
        <end position="26"/>
    </location>
</feature>
<keyword evidence="4 6" id="KW-0067">ATP-binding</keyword>
<dbReference type="PANTHER" id="PTHR47448:SF5">
    <property type="entry name" value="MITOGEN-ACTIVATED PROTEIN KINASE KINAE MKK2"/>
    <property type="match status" value="1"/>
</dbReference>
<dbReference type="InterPro" id="IPR011009">
    <property type="entry name" value="Kinase-like_dom_sf"/>
</dbReference>
<dbReference type="PANTHER" id="PTHR47448">
    <property type="entry name" value="DUAL SPECIFICITY MITOGEN-ACTIVATED PROTEIN KINASE KINASE DSOR1-LIKE PROTEIN"/>
    <property type="match status" value="1"/>
</dbReference>
<evidence type="ECO:0000256" key="4">
    <source>
        <dbReference type="ARBA" id="ARBA00022840"/>
    </source>
</evidence>
<feature type="compositionally biased region" description="Polar residues" evidence="7">
    <location>
        <begin position="107"/>
        <end position="130"/>
    </location>
</feature>
<feature type="compositionally biased region" description="Pro residues" evidence="7">
    <location>
        <begin position="71"/>
        <end position="85"/>
    </location>
</feature>
<evidence type="ECO:0000256" key="6">
    <source>
        <dbReference type="PROSITE-ProRule" id="PRU10141"/>
    </source>
</evidence>
<evidence type="ECO:0000313" key="9">
    <source>
        <dbReference type="EMBL" id="KAL3427088.1"/>
    </source>
</evidence>
<dbReference type="InterPro" id="IPR050915">
    <property type="entry name" value="MAP_kinase_kinase"/>
</dbReference>
<keyword evidence="1" id="KW-0808">Transferase</keyword>
<evidence type="ECO:0000256" key="5">
    <source>
        <dbReference type="ARBA" id="ARBA00038035"/>
    </source>
</evidence>
<feature type="region of interest" description="Disordered" evidence="7">
    <location>
        <begin position="178"/>
        <end position="205"/>
    </location>
</feature>
<comment type="caution">
    <text evidence="9">The sequence shown here is derived from an EMBL/GenBank/DDBJ whole genome shotgun (WGS) entry which is preliminary data.</text>
</comment>